<evidence type="ECO:0000256" key="1">
    <source>
        <dbReference type="SAM" id="Phobius"/>
    </source>
</evidence>
<protein>
    <submittedName>
        <fullName evidence="2">Uncharacterized protein</fullName>
    </submittedName>
</protein>
<sequence length="182" mass="22156">MELFDRIIDIIDTNIILCLLPMIFMLWTINSIFKEKFHSRKILNVVGWIIIFYSLTILIRFLIEAFVNYENVAIYNRATGPYWWSYWLMFICATILPYTLLFKKLRNKFWYVLIVAFCIKIGFYFERYVIILSSFHRDYLPSSWSKYNFGFMYSTSMFFFQGLFLAVISLFFYNLFIRLKSK</sequence>
<feature type="transmembrane region" description="Helical" evidence="1">
    <location>
        <begin position="151"/>
        <end position="176"/>
    </location>
</feature>
<feature type="transmembrane region" description="Helical" evidence="1">
    <location>
        <begin position="14"/>
        <end position="33"/>
    </location>
</feature>
<dbReference type="EMBL" id="AP024749">
    <property type="protein sequence ID" value="BCY29548.1"/>
    <property type="molecule type" value="Genomic_DNA"/>
</dbReference>
<feature type="transmembrane region" description="Helical" evidence="1">
    <location>
        <begin position="45"/>
        <end position="63"/>
    </location>
</feature>
<evidence type="ECO:0000313" key="3">
    <source>
        <dbReference type="Proteomes" id="UP000825258"/>
    </source>
</evidence>
<keyword evidence="3" id="KW-1185">Reference proteome</keyword>
<feature type="transmembrane region" description="Helical" evidence="1">
    <location>
        <begin position="83"/>
        <end position="102"/>
    </location>
</feature>
<proteinExistence type="predicted"/>
<dbReference type="RefSeq" id="WP_221258619.1">
    <property type="nucleotide sequence ID" value="NZ_AP024749.1"/>
</dbReference>
<keyword evidence="1" id="KW-1133">Transmembrane helix</keyword>
<dbReference type="Proteomes" id="UP000825258">
    <property type="component" value="Chromosome"/>
</dbReference>
<gene>
    <name evidence="2" type="ORF">KK2020170_24160</name>
</gene>
<organism evidence="2 3">
    <name type="scientific">Flavobacterium okayamense</name>
    <dbReference type="NCBI Taxonomy" id="2830782"/>
    <lineage>
        <taxon>Bacteria</taxon>
        <taxon>Pseudomonadati</taxon>
        <taxon>Bacteroidota</taxon>
        <taxon>Flavobacteriia</taxon>
        <taxon>Flavobacteriales</taxon>
        <taxon>Flavobacteriaceae</taxon>
        <taxon>Flavobacterium</taxon>
    </lineage>
</organism>
<reference evidence="2 3" key="1">
    <citation type="submission" date="2021-06" db="EMBL/GenBank/DDBJ databases">
        <title>Whole genome sequences of Flavobacterium sp. KK2020170 and assembly.</title>
        <authorList>
            <person name="Kitahara K."/>
            <person name="Miyoshi S."/>
            <person name="Uesaka K."/>
        </authorList>
    </citation>
    <scope>NUCLEOTIDE SEQUENCE [LARGE SCALE GENOMIC DNA]</scope>
    <source>
        <strain evidence="2 3">KK2020170</strain>
    </source>
</reference>
<evidence type="ECO:0000313" key="2">
    <source>
        <dbReference type="EMBL" id="BCY29548.1"/>
    </source>
</evidence>
<feature type="transmembrane region" description="Helical" evidence="1">
    <location>
        <begin position="109"/>
        <end position="131"/>
    </location>
</feature>
<accession>A0ABM7S9C3</accession>
<name>A0ABM7S9C3_9FLAO</name>
<keyword evidence="1" id="KW-0812">Transmembrane</keyword>
<keyword evidence="1" id="KW-0472">Membrane</keyword>